<evidence type="ECO:0000259" key="2">
    <source>
        <dbReference type="Pfam" id="PF13193"/>
    </source>
</evidence>
<dbReference type="SUPFAM" id="SSF56801">
    <property type="entry name" value="Acetyl-CoA synthetase-like"/>
    <property type="match status" value="1"/>
</dbReference>
<dbReference type="AlphaFoldDB" id="A0A4R1QSP3"/>
<reference evidence="3 4" key="1">
    <citation type="submission" date="2019-03" db="EMBL/GenBank/DDBJ databases">
        <title>Genomic Encyclopedia of Type Strains, Phase IV (KMG-IV): sequencing the most valuable type-strain genomes for metagenomic binning, comparative biology and taxonomic classification.</title>
        <authorList>
            <person name="Goeker M."/>
        </authorList>
    </citation>
    <scope>NUCLEOTIDE SEQUENCE [LARGE SCALE GENOMIC DNA]</scope>
    <source>
        <strain evidence="3 4">DSM 100451</strain>
    </source>
</reference>
<dbReference type="Gene3D" id="3.40.50.12780">
    <property type="entry name" value="N-terminal domain of ligase-like"/>
    <property type="match status" value="1"/>
</dbReference>
<comment type="caution">
    <text evidence="3">The sequence shown here is derived from an EMBL/GenBank/DDBJ whole genome shotgun (WGS) entry which is preliminary data.</text>
</comment>
<dbReference type="InterPro" id="IPR045851">
    <property type="entry name" value="AMP-bd_C_sf"/>
</dbReference>
<dbReference type="OrthoDB" id="9778383at2"/>
<dbReference type="GO" id="GO:0005737">
    <property type="term" value="C:cytoplasm"/>
    <property type="evidence" value="ECO:0007669"/>
    <property type="project" value="TreeGrafter"/>
</dbReference>
<dbReference type="RefSeq" id="WP_058963524.1">
    <property type="nucleotide sequence ID" value="NZ_CABKVM010000014.1"/>
</dbReference>
<dbReference type="InterPro" id="IPR025110">
    <property type="entry name" value="AMP-bd_C"/>
</dbReference>
<evidence type="ECO:0000313" key="3">
    <source>
        <dbReference type="EMBL" id="TCL56063.1"/>
    </source>
</evidence>
<dbReference type="InterPro" id="IPR000873">
    <property type="entry name" value="AMP-dep_synth/lig_dom"/>
</dbReference>
<accession>A0A4R1QSP3</accession>
<protein>
    <submittedName>
        <fullName evidence="3">D-alanine--poly(Phosphoribitol) ligase subunit 1</fullName>
    </submittedName>
</protein>
<dbReference type="PROSITE" id="PS00455">
    <property type="entry name" value="AMP_BINDING"/>
    <property type="match status" value="1"/>
</dbReference>
<dbReference type="Pfam" id="PF00501">
    <property type="entry name" value="AMP-binding"/>
    <property type="match status" value="1"/>
</dbReference>
<keyword evidence="3" id="KW-0436">Ligase</keyword>
<dbReference type="STRING" id="1650663.GCA_001486665_01056"/>
<dbReference type="Gene3D" id="3.30.300.30">
    <property type="match status" value="1"/>
</dbReference>
<gene>
    <name evidence="3" type="ORF">EDD77_11417</name>
</gene>
<dbReference type="GO" id="GO:0031177">
    <property type="term" value="F:phosphopantetheine binding"/>
    <property type="evidence" value="ECO:0007669"/>
    <property type="project" value="TreeGrafter"/>
</dbReference>
<dbReference type="EMBL" id="SLUM01000014">
    <property type="protein sequence ID" value="TCL56063.1"/>
    <property type="molecule type" value="Genomic_DNA"/>
</dbReference>
<sequence>MNNRICLNDLVERCAQSPHLPAYESGGWGLSYGQLLTRARVLAAALGQLWPGEGPILLYGHKQPALPVGMLACLLAGRAYVPCDEGWPAARVETVFRQAGAAALLFADEAPAPWPEELPTAPLWPMCEPGIIEPLAAPRPCSPEQTAYILFSSGSTGRPKGIPVPRRALANFARWITARPALTLAPGETVVGQAGFSFDLSLTDLTLAFCGQGRLVSLSREELADPALLFRQLSASGAAVLVCTPTFLELCLCDKNFSPALMPKLRAVFCCGEVLPRPAAEKFLSRFPGAALLNAYGPTEAACAVCAVNAADALATFADGPLPVGLVEQAAVEIAALGPKGELLAEGEPGELALRGESVFSGYLPGSGDARFSGGWYRTGDSGFVKGGHVWCTGRLDDQLKYCGWRIEPGEVEAALHALPGVERAAVLPQRSPDGRVRRLCAFLQAAQSARLPEEEVRRLLAQRLPAYMLPGRLFWLDELPVTENGKCDRAQLAREFLL</sequence>
<dbReference type="Pfam" id="PF13193">
    <property type="entry name" value="AMP-binding_C"/>
    <property type="match status" value="1"/>
</dbReference>
<dbReference type="GO" id="GO:0016874">
    <property type="term" value="F:ligase activity"/>
    <property type="evidence" value="ECO:0007669"/>
    <property type="project" value="UniProtKB-KW"/>
</dbReference>
<feature type="domain" description="AMP-dependent synthetase/ligase" evidence="1">
    <location>
        <begin position="12"/>
        <end position="364"/>
    </location>
</feature>
<dbReference type="PANTHER" id="PTHR45527:SF1">
    <property type="entry name" value="FATTY ACID SYNTHASE"/>
    <property type="match status" value="1"/>
</dbReference>
<dbReference type="GO" id="GO:0044550">
    <property type="term" value="P:secondary metabolite biosynthetic process"/>
    <property type="evidence" value="ECO:0007669"/>
    <property type="project" value="TreeGrafter"/>
</dbReference>
<organism evidence="3 4">
    <name type="scientific">Allofournierella massiliensis</name>
    <dbReference type="NCBI Taxonomy" id="1650663"/>
    <lineage>
        <taxon>Bacteria</taxon>
        <taxon>Bacillati</taxon>
        <taxon>Bacillota</taxon>
        <taxon>Clostridia</taxon>
        <taxon>Eubacteriales</taxon>
        <taxon>Oscillospiraceae</taxon>
        <taxon>Allofournierella</taxon>
    </lineage>
</organism>
<proteinExistence type="predicted"/>
<dbReference type="PANTHER" id="PTHR45527">
    <property type="entry name" value="NONRIBOSOMAL PEPTIDE SYNTHETASE"/>
    <property type="match status" value="1"/>
</dbReference>
<evidence type="ECO:0000259" key="1">
    <source>
        <dbReference type="Pfam" id="PF00501"/>
    </source>
</evidence>
<evidence type="ECO:0000313" key="4">
    <source>
        <dbReference type="Proteomes" id="UP000295184"/>
    </source>
</evidence>
<dbReference type="Proteomes" id="UP000295184">
    <property type="component" value="Unassembled WGS sequence"/>
</dbReference>
<dbReference type="GO" id="GO:0043041">
    <property type="term" value="P:amino acid activation for nonribosomal peptide biosynthetic process"/>
    <property type="evidence" value="ECO:0007669"/>
    <property type="project" value="TreeGrafter"/>
</dbReference>
<dbReference type="InterPro" id="IPR042099">
    <property type="entry name" value="ANL_N_sf"/>
</dbReference>
<feature type="domain" description="AMP-binding enzyme C-terminal" evidence="2">
    <location>
        <begin position="411"/>
        <end position="487"/>
    </location>
</feature>
<dbReference type="InterPro" id="IPR020845">
    <property type="entry name" value="AMP-binding_CS"/>
</dbReference>
<name>A0A4R1QSP3_9FIRM</name>